<dbReference type="InterPro" id="IPR041698">
    <property type="entry name" value="Methyltransf_25"/>
</dbReference>
<keyword evidence="2" id="KW-0808">Transferase</keyword>
<dbReference type="Gene3D" id="3.40.50.150">
    <property type="entry name" value="Vaccinia Virus protein VP39"/>
    <property type="match status" value="1"/>
</dbReference>
<dbReference type="GO" id="GO:0008168">
    <property type="term" value="F:methyltransferase activity"/>
    <property type="evidence" value="ECO:0007669"/>
    <property type="project" value="UniProtKB-KW"/>
</dbReference>
<dbReference type="CDD" id="cd02440">
    <property type="entry name" value="AdoMet_MTases"/>
    <property type="match status" value="1"/>
</dbReference>
<dbReference type="InterPro" id="IPR050320">
    <property type="entry name" value="N5-glutamine_MTase"/>
</dbReference>
<dbReference type="RefSeq" id="WP_367637944.1">
    <property type="nucleotide sequence ID" value="NZ_JBFNQN010000006.1"/>
</dbReference>
<dbReference type="SUPFAM" id="SSF53335">
    <property type="entry name" value="S-adenosyl-L-methionine-dependent methyltransferases"/>
    <property type="match status" value="1"/>
</dbReference>
<keyword evidence="2" id="KW-0489">Methyltransferase</keyword>
<dbReference type="PANTHER" id="PTHR18895:SF74">
    <property type="entry name" value="MTRF1L RELEASE FACTOR GLUTAMINE METHYLTRANSFERASE"/>
    <property type="match status" value="1"/>
</dbReference>
<evidence type="ECO:0000313" key="3">
    <source>
        <dbReference type="Proteomes" id="UP001555826"/>
    </source>
</evidence>
<sequence>MDSEVVRRLRASGSVFAEREAELLLAADGDVEALVARRVAGERLEDVLGWAAFGSRRWVVAPGVFVPRHRSAALVDAAAAHARPGDTVLDLGCGTGALVGTLADRVPGLVVHATDLLPAATACARVNLPGAHVHTGDLFDAVPRGLRCDVVLANVPYVPSAEIAHLPTEMREHEDRRTLDGGPDGLDVLRRVLAAAGDRLTARGRLFTELDEGQTGRALAWARDHGLVAEVLPVVSGEEDDGSRVVGVRRETPQVAMSTNRE</sequence>
<feature type="domain" description="Methyltransferase" evidence="1">
    <location>
        <begin position="88"/>
        <end position="171"/>
    </location>
</feature>
<comment type="caution">
    <text evidence="2">The sequence shown here is derived from an EMBL/GenBank/DDBJ whole genome shotgun (WGS) entry which is preliminary data.</text>
</comment>
<dbReference type="PANTHER" id="PTHR18895">
    <property type="entry name" value="HEMK METHYLTRANSFERASE"/>
    <property type="match status" value="1"/>
</dbReference>
<evidence type="ECO:0000313" key="2">
    <source>
        <dbReference type="EMBL" id="MEW9265037.1"/>
    </source>
</evidence>
<accession>A0ABV3P699</accession>
<dbReference type="EMBL" id="JBFNQN010000006">
    <property type="protein sequence ID" value="MEW9265037.1"/>
    <property type="molecule type" value="Genomic_DNA"/>
</dbReference>
<dbReference type="GO" id="GO:0032259">
    <property type="term" value="P:methylation"/>
    <property type="evidence" value="ECO:0007669"/>
    <property type="project" value="UniProtKB-KW"/>
</dbReference>
<evidence type="ECO:0000259" key="1">
    <source>
        <dbReference type="Pfam" id="PF13649"/>
    </source>
</evidence>
<name>A0ABV3P699_9ACTN</name>
<dbReference type="InterPro" id="IPR029063">
    <property type="entry name" value="SAM-dependent_MTases_sf"/>
</dbReference>
<dbReference type="Proteomes" id="UP001555826">
    <property type="component" value="Unassembled WGS sequence"/>
</dbReference>
<protein>
    <submittedName>
        <fullName evidence="2">Methyltransferase</fullName>
    </submittedName>
</protein>
<dbReference type="Pfam" id="PF13649">
    <property type="entry name" value="Methyltransf_25"/>
    <property type="match status" value="1"/>
</dbReference>
<keyword evidence="3" id="KW-1185">Reference proteome</keyword>
<gene>
    <name evidence="2" type="ORF">AB1207_09780</name>
</gene>
<proteinExistence type="predicted"/>
<reference evidence="2 3" key="1">
    <citation type="submission" date="2024-07" db="EMBL/GenBank/DDBJ databases">
        <authorList>
            <person name="Thanompreechachai J."/>
            <person name="Duangmal K."/>
        </authorList>
    </citation>
    <scope>NUCLEOTIDE SEQUENCE [LARGE SCALE GENOMIC DNA]</scope>
    <source>
        <strain evidence="2 3">KCTC 19886</strain>
    </source>
</reference>
<organism evidence="2 3">
    <name type="scientific">Kineococcus endophyticus</name>
    <dbReference type="NCBI Taxonomy" id="1181883"/>
    <lineage>
        <taxon>Bacteria</taxon>
        <taxon>Bacillati</taxon>
        <taxon>Actinomycetota</taxon>
        <taxon>Actinomycetes</taxon>
        <taxon>Kineosporiales</taxon>
        <taxon>Kineosporiaceae</taxon>
        <taxon>Kineococcus</taxon>
    </lineage>
</organism>